<dbReference type="Pfam" id="PF10006">
    <property type="entry name" value="DUF2249"/>
    <property type="match status" value="1"/>
</dbReference>
<dbReference type="Proteomes" id="UP001219956">
    <property type="component" value="Unassembled WGS sequence"/>
</dbReference>
<protein>
    <submittedName>
        <fullName evidence="2">DUF2249 domain-containing protein</fullName>
    </submittedName>
</protein>
<organism evidence="2 3">
    <name type="scientific">Vogesella aquatica</name>
    <dbReference type="NCBI Taxonomy" id="2984206"/>
    <lineage>
        <taxon>Bacteria</taxon>
        <taxon>Pseudomonadati</taxon>
        <taxon>Pseudomonadota</taxon>
        <taxon>Betaproteobacteria</taxon>
        <taxon>Neisseriales</taxon>
        <taxon>Chromobacteriaceae</taxon>
        <taxon>Vogesella</taxon>
    </lineage>
</organism>
<dbReference type="EMBL" id="JAQQLF010000006">
    <property type="protein sequence ID" value="MDC7716685.1"/>
    <property type="molecule type" value="Genomic_DNA"/>
</dbReference>
<proteinExistence type="predicted"/>
<evidence type="ECO:0000259" key="1">
    <source>
        <dbReference type="Pfam" id="PF10006"/>
    </source>
</evidence>
<sequence length="81" mass="8639">MSPRDLRDLRGLTPPQPLEIILAEVDAAGPGQQLAYILPHFPAPLLPLLQQQGVAVDSQMLPDFSGVRLTLMLPGSQEAGA</sequence>
<reference evidence="2 3" key="1">
    <citation type="submission" date="2023-01" db="EMBL/GenBank/DDBJ databases">
        <title>Novel species of the genus Vogesella isolated from rivers.</title>
        <authorList>
            <person name="Lu H."/>
        </authorList>
    </citation>
    <scope>NUCLEOTIDE SEQUENCE [LARGE SCALE GENOMIC DNA]</scope>
    <source>
        <strain evidence="2 3">DC21W</strain>
    </source>
</reference>
<feature type="domain" description="DUF2249" evidence="1">
    <location>
        <begin position="8"/>
        <end position="53"/>
    </location>
</feature>
<comment type="caution">
    <text evidence="2">The sequence shown here is derived from an EMBL/GenBank/DDBJ whole genome shotgun (WGS) entry which is preliminary data.</text>
</comment>
<keyword evidence="3" id="KW-1185">Reference proteome</keyword>
<gene>
    <name evidence="2" type="ORF">PQU95_05585</name>
</gene>
<evidence type="ECO:0000313" key="2">
    <source>
        <dbReference type="EMBL" id="MDC7716685.1"/>
    </source>
</evidence>
<dbReference type="RefSeq" id="WP_272751080.1">
    <property type="nucleotide sequence ID" value="NZ_JAQQLF010000006.1"/>
</dbReference>
<accession>A0ABT5IVU7</accession>
<name>A0ABT5IVU7_9NEIS</name>
<evidence type="ECO:0000313" key="3">
    <source>
        <dbReference type="Proteomes" id="UP001219956"/>
    </source>
</evidence>
<dbReference type="InterPro" id="IPR018720">
    <property type="entry name" value="DUF2249"/>
</dbReference>